<feature type="signal peptide" evidence="3">
    <location>
        <begin position="1"/>
        <end position="23"/>
    </location>
</feature>
<dbReference type="InterPro" id="IPR012338">
    <property type="entry name" value="Beta-lactam/transpept-like"/>
</dbReference>
<proteinExistence type="predicted"/>
<feature type="chain" id="PRO_5047209286" evidence="3">
    <location>
        <begin position="24"/>
        <end position="396"/>
    </location>
</feature>
<keyword evidence="2" id="KW-0472">Membrane</keyword>
<keyword evidence="6" id="KW-1185">Reference proteome</keyword>
<dbReference type="PANTHER" id="PTHR46825:SF11">
    <property type="entry name" value="PENICILLIN-BINDING PROTEIN 4"/>
    <property type="match status" value="1"/>
</dbReference>
<dbReference type="SUPFAM" id="SSF56601">
    <property type="entry name" value="beta-lactamase/transpeptidase-like"/>
    <property type="match status" value="1"/>
</dbReference>
<evidence type="ECO:0000256" key="3">
    <source>
        <dbReference type="SAM" id="SignalP"/>
    </source>
</evidence>
<dbReference type="Pfam" id="PF00144">
    <property type="entry name" value="Beta-lactamase"/>
    <property type="match status" value="1"/>
</dbReference>
<dbReference type="RefSeq" id="WP_190479149.1">
    <property type="nucleotide sequence ID" value="NZ_JACOFT010000003.1"/>
</dbReference>
<dbReference type="InterPro" id="IPR050491">
    <property type="entry name" value="AmpC-like"/>
</dbReference>
<dbReference type="EMBL" id="JACOFT010000003">
    <property type="protein sequence ID" value="MBC3811712.1"/>
    <property type="molecule type" value="Genomic_DNA"/>
</dbReference>
<protein>
    <submittedName>
        <fullName evidence="5">Beta-lactamase family protein</fullName>
    </submittedName>
</protein>
<evidence type="ECO:0000256" key="1">
    <source>
        <dbReference type="ARBA" id="ARBA00004370"/>
    </source>
</evidence>
<dbReference type="Proteomes" id="UP000637632">
    <property type="component" value="Unassembled WGS sequence"/>
</dbReference>
<organism evidence="5 6">
    <name type="scientific">Undibacterium aquatile</name>
    <dbReference type="NCBI Taxonomy" id="1537398"/>
    <lineage>
        <taxon>Bacteria</taxon>
        <taxon>Pseudomonadati</taxon>
        <taxon>Pseudomonadota</taxon>
        <taxon>Betaproteobacteria</taxon>
        <taxon>Burkholderiales</taxon>
        <taxon>Oxalobacteraceae</taxon>
        <taxon>Undibacterium</taxon>
    </lineage>
</organism>
<name>A0ABR6XFN0_9BURK</name>
<comment type="subcellular location">
    <subcellularLocation>
        <location evidence="1">Membrane</location>
    </subcellularLocation>
</comment>
<sequence length="396" mass="43193">MGIKKLLFIVSGAVLFFSGYSFASAQVSAQLVSATPVGAETQDKTALLSTAETQLANNIRALLQDKCQQNQFSGAILIAKGERLIADGVCGQANKRYHYANTIDTKFNIASIGKMLTAVAIAQLADAGKLSYDDKLSQYVDASWYPKNVLDKVTIRQLLSHRAGFGDMLSQQITHAPYIRLLFLRELEDYKSLLQGDTLKAEPGSRFAYSNTGYFLLGLVIQKASGENFFSYIREHIYQPAGMLNSDSYFRDEPVDNMATGYFSTPEAPDFSKENNFYIPLRGLPFGAGYSTVHDLWRFTTALQSGKLIKKATLQLHLTDNSLGQNAGGRPYGLGFQVWNSALGKVAGHSGSLRGVSGDVAMYLDSGYTMIVLSNYDSAGSLPSQLEGLLPKSAEK</sequence>
<feature type="domain" description="Beta-lactamase-related" evidence="4">
    <location>
        <begin position="59"/>
        <end position="378"/>
    </location>
</feature>
<dbReference type="InterPro" id="IPR001466">
    <property type="entry name" value="Beta-lactam-related"/>
</dbReference>
<evidence type="ECO:0000256" key="2">
    <source>
        <dbReference type="ARBA" id="ARBA00023136"/>
    </source>
</evidence>
<dbReference type="Gene3D" id="3.40.710.10">
    <property type="entry name" value="DD-peptidase/beta-lactamase superfamily"/>
    <property type="match status" value="1"/>
</dbReference>
<dbReference type="PANTHER" id="PTHR46825">
    <property type="entry name" value="D-ALANYL-D-ALANINE-CARBOXYPEPTIDASE/ENDOPEPTIDASE AMPH"/>
    <property type="match status" value="1"/>
</dbReference>
<evidence type="ECO:0000313" key="5">
    <source>
        <dbReference type="EMBL" id="MBC3811712.1"/>
    </source>
</evidence>
<reference evidence="5 6" key="1">
    <citation type="submission" date="2020-08" db="EMBL/GenBank/DDBJ databases">
        <title>Novel species isolated from subtropical streams in China.</title>
        <authorList>
            <person name="Lu H."/>
        </authorList>
    </citation>
    <scope>NUCLEOTIDE SEQUENCE [LARGE SCALE GENOMIC DNA]</scope>
    <source>
        <strain evidence="5 6">CCTCC AB 2015119</strain>
    </source>
</reference>
<accession>A0ABR6XFN0</accession>
<gene>
    <name evidence="5" type="ORF">H8K26_09685</name>
</gene>
<comment type="caution">
    <text evidence="5">The sequence shown here is derived from an EMBL/GenBank/DDBJ whole genome shotgun (WGS) entry which is preliminary data.</text>
</comment>
<keyword evidence="3" id="KW-0732">Signal</keyword>
<evidence type="ECO:0000259" key="4">
    <source>
        <dbReference type="Pfam" id="PF00144"/>
    </source>
</evidence>
<evidence type="ECO:0000313" key="6">
    <source>
        <dbReference type="Proteomes" id="UP000637632"/>
    </source>
</evidence>